<dbReference type="InterPro" id="IPR006223">
    <property type="entry name" value="GcvT"/>
</dbReference>
<evidence type="ECO:0000256" key="4">
    <source>
        <dbReference type="ARBA" id="ARBA00022679"/>
    </source>
</evidence>
<dbReference type="Gene3D" id="3.30.1360.120">
    <property type="entry name" value="Probable tRNA modification gtpase trme, domain 1"/>
    <property type="match status" value="1"/>
</dbReference>
<feature type="domain" description="Aminomethyltransferase C-terminal" evidence="10">
    <location>
        <begin position="293"/>
        <end position="371"/>
    </location>
</feature>
<dbReference type="GO" id="GO:0032259">
    <property type="term" value="P:methylation"/>
    <property type="evidence" value="ECO:0007669"/>
    <property type="project" value="UniProtKB-KW"/>
</dbReference>
<dbReference type="EMBL" id="CP036402">
    <property type="protein sequence ID" value="QBI19808.1"/>
    <property type="molecule type" value="Genomic_DNA"/>
</dbReference>
<protein>
    <recommendedName>
        <fullName evidence="2">aminomethyltransferase</fullName>
        <ecNumber evidence="2">2.1.2.10</ecNumber>
    </recommendedName>
    <alternativeName>
        <fullName evidence="5">Glycine cleavage system T protein</fullName>
    </alternativeName>
</protein>
<dbReference type="InterPro" id="IPR013977">
    <property type="entry name" value="GcvT_C"/>
</dbReference>
<evidence type="ECO:0000256" key="6">
    <source>
        <dbReference type="ARBA" id="ARBA00047665"/>
    </source>
</evidence>
<dbReference type="GO" id="GO:0008483">
    <property type="term" value="F:transaminase activity"/>
    <property type="evidence" value="ECO:0007669"/>
    <property type="project" value="UniProtKB-KW"/>
</dbReference>
<dbReference type="Pfam" id="PF01571">
    <property type="entry name" value="GCV_T"/>
    <property type="match status" value="1"/>
</dbReference>
<dbReference type="InterPro" id="IPR028896">
    <property type="entry name" value="GcvT/YgfZ/DmdA"/>
</dbReference>
<evidence type="ECO:0000259" key="9">
    <source>
        <dbReference type="Pfam" id="PF01571"/>
    </source>
</evidence>
<dbReference type="Gene3D" id="3.30.70.1400">
    <property type="entry name" value="Aminomethyltransferase beta-barrel domains"/>
    <property type="match status" value="1"/>
</dbReference>
<dbReference type="InterPro" id="IPR006222">
    <property type="entry name" value="GCVT_N"/>
</dbReference>
<dbReference type="Proteomes" id="UP000291469">
    <property type="component" value="Chromosome"/>
</dbReference>
<sequence length="377" mass="39920">MSDTAPSDPPLARTPLHALHVAHGARMVPFAGFEMPVQYRGMIAEHEHTRAAASLFDVAHMGIASVEAPDRSLEETAAALETVVPGGITTLAPDRSRYTFLTNDRAGIVDDLFVSHTGSGFTLVLNAARIDTDLAHLQEQLPSGVRIELRRDRGLLALQGPHAVNALGRLAPEVRELSFMDGATVSVDGVDVRVSRSGYTGEDGFELAAAADDLAPLAERMLAQEEVAFAGLGARDSLRLEAGLCLYGQDLDETTTPVEAGLTWAIPKRRRGPDGGYPGAETVARQLEQGPERVRVGVRLVGRRLARPGAELTDPDTAPLGPLTSGSHGPTVGGPIGMGYVPPTHTEPGTPLVAVERGRPLDAQVAALPFVPHRVVR</sequence>
<evidence type="ECO:0000313" key="12">
    <source>
        <dbReference type="Proteomes" id="UP000291469"/>
    </source>
</evidence>
<dbReference type="GO" id="GO:0005960">
    <property type="term" value="C:glycine cleavage complex"/>
    <property type="evidence" value="ECO:0007669"/>
    <property type="project" value="InterPro"/>
</dbReference>
<accession>A0A411YF10</accession>
<comment type="catalytic activity">
    <reaction evidence="6">
        <text>N(6)-[(R)-S(8)-aminomethyldihydrolipoyl]-L-lysyl-[protein] + (6S)-5,6,7,8-tetrahydrofolate = N(6)-[(R)-dihydrolipoyl]-L-lysyl-[protein] + (6R)-5,10-methylene-5,6,7,8-tetrahydrofolate + NH4(+)</text>
        <dbReference type="Rhea" id="RHEA:16945"/>
        <dbReference type="Rhea" id="RHEA-COMP:10475"/>
        <dbReference type="Rhea" id="RHEA-COMP:10492"/>
        <dbReference type="ChEBI" id="CHEBI:15636"/>
        <dbReference type="ChEBI" id="CHEBI:28938"/>
        <dbReference type="ChEBI" id="CHEBI:57453"/>
        <dbReference type="ChEBI" id="CHEBI:83100"/>
        <dbReference type="ChEBI" id="CHEBI:83143"/>
        <dbReference type="EC" id="2.1.2.10"/>
    </reaction>
</comment>
<dbReference type="NCBIfam" id="TIGR00528">
    <property type="entry name" value="gcvT"/>
    <property type="match status" value="1"/>
</dbReference>
<dbReference type="InterPro" id="IPR027266">
    <property type="entry name" value="TrmE/GcvT-like"/>
</dbReference>
<evidence type="ECO:0000256" key="5">
    <source>
        <dbReference type="ARBA" id="ARBA00031395"/>
    </source>
</evidence>
<gene>
    <name evidence="11" type="primary">gcvT</name>
    <name evidence="11" type="ORF">ER308_09730</name>
</gene>
<organism evidence="11 12">
    <name type="scientific">Egibacter rhizosphaerae</name>
    <dbReference type="NCBI Taxonomy" id="1670831"/>
    <lineage>
        <taxon>Bacteria</taxon>
        <taxon>Bacillati</taxon>
        <taxon>Actinomycetota</taxon>
        <taxon>Nitriliruptoria</taxon>
        <taxon>Egibacterales</taxon>
        <taxon>Egibacteraceae</taxon>
        <taxon>Egibacter</taxon>
    </lineage>
</organism>
<keyword evidence="4 11" id="KW-0808">Transferase</keyword>
<dbReference type="SUPFAM" id="SSF101790">
    <property type="entry name" value="Aminomethyltransferase beta-barrel domain"/>
    <property type="match status" value="1"/>
</dbReference>
<dbReference type="NCBIfam" id="NF001567">
    <property type="entry name" value="PRK00389.1"/>
    <property type="match status" value="1"/>
</dbReference>
<evidence type="ECO:0000256" key="3">
    <source>
        <dbReference type="ARBA" id="ARBA00022576"/>
    </source>
</evidence>
<proteinExistence type="inferred from homology"/>
<feature type="region of interest" description="Disordered" evidence="8">
    <location>
        <begin position="308"/>
        <end position="336"/>
    </location>
</feature>
<dbReference type="OrthoDB" id="9774591at2"/>
<dbReference type="GO" id="GO:0006546">
    <property type="term" value="P:glycine catabolic process"/>
    <property type="evidence" value="ECO:0007669"/>
    <property type="project" value="InterPro"/>
</dbReference>
<evidence type="ECO:0000256" key="1">
    <source>
        <dbReference type="ARBA" id="ARBA00008609"/>
    </source>
</evidence>
<dbReference type="AlphaFoldDB" id="A0A411YF10"/>
<dbReference type="PIRSF" id="PIRSF006487">
    <property type="entry name" value="GcvT"/>
    <property type="match status" value="1"/>
</dbReference>
<reference evidence="11 12" key="1">
    <citation type="submission" date="2019-01" db="EMBL/GenBank/DDBJ databases">
        <title>Egibacter rhizosphaerae EGI 80759T.</title>
        <authorList>
            <person name="Chen D.-D."/>
            <person name="Tian Y."/>
            <person name="Jiao J.-Y."/>
            <person name="Zhang X.-T."/>
            <person name="Zhang Y.-G."/>
            <person name="Zhang Y."/>
            <person name="Xiao M."/>
            <person name="Shu W.-S."/>
            <person name="Li W.-J."/>
        </authorList>
    </citation>
    <scope>NUCLEOTIDE SEQUENCE [LARGE SCALE GENOMIC DNA]</scope>
    <source>
        <strain evidence="11 12">EGI 80759</strain>
    </source>
</reference>
<dbReference type="Gene3D" id="2.40.30.110">
    <property type="entry name" value="Aminomethyltransferase beta-barrel domains"/>
    <property type="match status" value="1"/>
</dbReference>
<dbReference type="PANTHER" id="PTHR43757:SF2">
    <property type="entry name" value="AMINOMETHYLTRANSFERASE, MITOCHONDRIAL"/>
    <property type="match status" value="1"/>
</dbReference>
<dbReference type="GO" id="GO:0008168">
    <property type="term" value="F:methyltransferase activity"/>
    <property type="evidence" value="ECO:0007669"/>
    <property type="project" value="UniProtKB-KW"/>
</dbReference>
<evidence type="ECO:0000256" key="7">
    <source>
        <dbReference type="PIRSR" id="PIRSR006487-1"/>
    </source>
</evidence>
<dbReference type="NCBIfam" id="NF010093">
    <property type="entry name" value="PRK13579.1"/>
    <property type="match status" value="1"/>
</dbReference>
<dbReference type="PANTHER" id="PTHR43757">
    <property type="entry name" value="AMINOMETHYLTRANSFERASE"/>
    <property type="match status" value="1"/>
</dbReference>
<evidence type="ECO:0000256" key="8">
    <source>
        <dbReference type="SAM" id="MobiDB-lite"/>
    </source>
</evidence>
<dbReference type="Pfam" id="PF08669">
    <property type="entry name" value="GCV_T_C"/>
    <property type="match status" value="1"/>
</dbReference>
<keyword evidence="11" id="KW-0489">Methyltransferase</keyword>
<dbReference type="KEGG" id="erz:ER308_09730"/>
<dbReference type="GO" id="GO:0004047">
    <property type="term" value="F:aminomethyltransferase activity"/>
    <property type="evidence" value="ECO:0007669"/>
    <property type="project" value="UniProtKB-EC"/>
</dbReference>
<dbReference type="SUPFAM" id="SSF103025">
    <property type="entry name" value="Folate-binding domain"/>
    <property type="match status" value="1"/>
</dbReference>
<feature type="domain" description="GCVT N-terminal" evidence="9">
    <location>
        <begin position="16"/>
        <end position="268"/>
    </location>
</feature>
<keyword evidence="3" id="KW-0032">Aminotransferase</keyword>
<feature type="binding site" evidence="7">
    <location>
        <position position="206"/>
    </location>
    <ligand>
        <name>substrate</name>
    </ligand>
</feature>
<comment type="similarity">
    <text evidence="1">Belongs to the GcvT family.</text>
</comment>
<dbReference type="RefSeq" id="WP_131154805.1">
    <property type="nucleotide sequence ID" value="NZ_CP036402.1"/>
</dbReference>
<dbReference type="InterPro" id="IPR029043">
    <property type="entry name" value="GcvT/YgfZ_C"/>
</dbReference>
<evidence type="ECO:0000313" key="11">
    <source>
        <dbReference type="EMBL" id="QBI19808.1"/>
    </source>
</evidence>
<evidence type="ECO:0000256" key="2">
    <source>
        <dbReference type="ARBA" id="ARBA00012616"/>
    </source>
</evidence>
<keyword evidence="12" id="KW-1185">Reference proteome</keyword>
<dbReference type="Gene3D" id="4.10.1250.10">
    <property type="entry name" value="Aminomethyltransferase fragment"/>
    <property type="match status" value="1"/>
</dbReference>
<evidence type="ECO:0000259" key="10">
    <source>
        <dbReference type="Pfam" id="PF08669"/>
    </source>
</evidence>
<name>A0A411YF10_9ACTN</name>
<dbReference type="EC" id="2.1.2.10" evidence="2"/>